<evidence type="ECO:0000313" key="3">
    <source>
        <dbReference type="Proteomes" id="UP000266895"/>
    </source>
</evidence>
<gene>
    <name evidence="2" type="ORF">NCTC11636_00811</name>
</gene>
<dbReference type="KEGG" id="ahw:NCTC11636_00811"/>
<name>A0A3S5EGY8_9ACTO</name>
<sequence length="139" mass="14148">MGAMLLPLAVVVLVALVLLAVLVAGRYPVSTWRSGLRGLSQAARDSAAEEPVEVVPVEVRLEDLMTRDGAEVYTGTESFSGLVDVVEKAMDKAADTAGTTAAAVRRGRAGRTQAGAAPAAPVAPAPAEHTPSAPSAAYP</sequence>
<dbReference type="EMBL" id="LR134350">
    <property type="protein sequence ID" value="VEG26984.1"/>
    <property type="molecule type" value="Genomic_DNA"/>
</dbReference>
<dbReference type="AlphaFoldDB" id="A0A3S5EGY8"/>
<feature type="compositionally biased region" description="Low complexity" evidence="1">
    <location>
        <begin position="96"/>
        <end position="127"/>
    </location>
</feature>
<evidence type="ECO:0000313" key="2">
    <source>
        <dbReference type="EMBL" id="VEG26984.1"/>
    </source>
</evidence>
<evidence type="ECO:0000256" key="1">
    <source>
        <dbReference type="SAM" id="MobiDB-lite"/>
    </source>
</evidence>
<dbReference type="Proteomes" id="UP000266895">
    <property type="component" value="Chromosome"/>
</dbReference>
<dbReference type="RefSeq" id="WP_232009861.1">
    <property type="nucleotide sequence ID" value="NZ_LR134350.1"/>
</dbReference>
<protein>
    <submittedName>
        <fullName evidence="2">Uncharacterized protein</fullName>
    </submittedName>
</protein>
<organism evidence="2 3">
    <name type="scientific">Actinomyces howellii</name>
    <dbReference type="NCBI Taxonomy" id="52771"/>
    <lineage>
        <taxon>Bacteria</taxon>
        <taxon>Bacillati</taxon>
        <taxon>Actinomycetota</taxon>
        <taxon>Actinomycetes</taxon>
        <taxon>Actinomycetales</taxon>
        <taxon>Actinomycetaceae</taxon>
        <taxon>Actinomyces</taxon>
    </lineage>
</organism>
<reference evidence="2 3" key="1">
    <citation type="submission" date="2018-12" db="EMBL/GenBank/DDBJ databases">
        <authorList>
            <consortium name="Pathogen Informatics"/>
        </authorList>
    </citation>
    <scope>NUCLEOTIDE SEQUENCE [LARGE SCALE GENOMIC DNA]</scope>
    <source>
        <strain evidence="2 3">NCTC11636</strain>
    </source>
</reference>
<feature type="region of interest" description="Disordered" evidence="1">
    <location>
        <begin position="96"/>
        <end position="139"/>
    </location>
</feature>
<keyword evidence="3" id="KW-1185">Reference proteome</keyword>
<proteinExistence type="predicted"/>
<accession>A0A3S5EGY8</accession>